<protein>
    <submittedName>
        <fullName evidence="2">B12-binding domain-containing radical SAM protein</fullName>
    </submittedName>
</protein>
<dbReference type="InterPro" id="IPR058240">
    <property type="entry name" value="rSAM_sf"/>
</dbReference>
<gene>
    <name evidence="2" type="ORF">COV72_05135</name>
</gene>
<proteinExistence type="predicted"/>
<dbReference type="SFLD" id="SFLDS00029">
    <property type="entry name" value="Radical_SAM"/>
    <property type="match status" value="1"/>
</dbReference>
<dbReference type="InterPro" id="IPR007197">
    <property type="entry name" value="rSAM"/>
</dbReference>
<name>A0A2H0LX99_9BACT</name>
<reference evidence="2 3" key="1">
    <citation type="submission" date="2017-09" db="EMBL/GenBank/DDBJ databases">
        <title>Depth-based differentiation of microbial function through sediment-hosted aquifers and enrichment of novel symbionts in the deep terrestrial subsurface.</title>
        <authorList>
            <person name="Probst A.J."/>
            <person name="Ladd B."/>
            <person name="Jarett J.K."/>
            <person name="Geller-Mcgrath D.E."/>
            <person name="Sieber C.M."/>
            <person name="Emerson J.B."/>
            <person name="Anantharaman K."/>
            <person name="Thomas B.C."/>
            <person name="Malmstrom R."/>
            <person name="Stieglmeier M."/>
            <person name="Klingl A."/>
            <person name="Woyke T."/>
            <person name="Ryan C.M."/>
            <person name="Banfield J.F."/>
        </authorList>
    </citation>
    <scope>NUCLEOTIDE SEQUENCE [LARGE SCALE GENOMIC DNA]</scope>
    <source>
        <strain evidence="2">CG11_big_fil_rev_8_21_14_0_20_42_13</strain>
    </source>
</reference>
<dbReference type="InterPro" id="IPR023404">
    <property type="entry name" value="rSAM_horseshoe"/>
</dbReference>
<dbReference type="AlphaFoldDB" id="A0A2H0LX99"/>
<dbReference type="NCBIfam" id="TIGR03960">
    <property type="entry name" value="rSAM_fuse_unch"/>
    <property type="match status" value="1"/>
</dbReference>
<dbReference type="SFLD" id="SFLDG01082">
    <property type="entry name" value="B12-binding_domain_containing"/>
    <property type="match status" value="1"/>
</dbReference>
<comment type="caution">
    <text evidence="2">The sequence shown here is derived from an EMBL/GenBank/DDBJ whole genome shotgun (WGS) entry which is preliminary data.</text>
</comment>
<dbReference type="SUPFAM" id="SSF102114">
    <property type="entry name" value="Radical SAM enzymes"/>
    <property type="match status" value="1"/>
</dbReference>
<dbReference type="InterPro" id="IPR045784">
    <property type="entry name" value="Radical_SAM_N2"/>
</dbReference>
<feature type="domain" description="Radical SAM core" evidence="1">
    <location>
        <begin position="250"/>
        <end position="484"/>
    </location>
</feature>
<dbReference type="Proteomes" id="UP000229641">
    <property type="component" value="Unassembled WGS sequence"/>
</dbReference>
<organism evidence="2 3">
    <name type="scientific">Candidatus Ghiorseimicrobium undicola</name>
    <dbReference type="NCBI Taxonomy" id="1974746"/>
    <lineage>
        <taxon>Bacteria</taxon>
        <taxon>Pseudomonadati</taxon>
        <taxon>Candidatus Omnitrophota</taxon>
        <taxon>Candidatus Ghiorseimicrobium</taxon>
    </lineage>
</organism>
<evidence type="ECO:0000313" key="3">
    <source>
        <dbReference type="Proteomes" id="UP000229641"/>
    </source>
</evidence>
<dbReference type="GO" id="GO:0051536">
    <property type="term" value="F:iron-sulfur cluster binding"/>
    <property type="evidence" value="ECO:0007669"/>
    <property type="project" value="InterPro"/>
</dbReference>
<dbReference type="Gene3D" id="3.80.30.20">
    <property type="entry name" value="tm_1862 like domain"/>
    <property type="match status" value="1"/>
</dbReference>
<dbReference type="Pfam" id="PF19864">
    <property type="entry name" value="Radical_SAM_N2"/>
    <property type="match status" value="1"/>
</dbReference>
<dbReference type="PANTHER" id="PTHR42731:SF1">
    <property type="entry name" value="RADICAL SAM DOMAIN PROTEIN"/>
    <property type="match status" value="1"/>
</dbReference>
<evidence type="ECO:0000259" key="1">
    <source>
        <dbReference type="PROSITE" id="PS51918"/>
    </source>
</evidence>
<dbReference type="EMBL" id="PCWA01000075">
    <property type="protein sequence ID" value="PIQ89028.1"/>
    <property type="molecule type" value="Genomic_DNA"/>
</dbReference>
<dbReference type="Pfam" id="PF04055">
    <property type="entry name" value="Radical_SAM"/>
    <property type="match status" value="1"/>
</dbReference>
<dbReference type="GO" id="GO:0003824">
    <property type="term" value="F:catalytic activity"/>
    <property type="evidence" value="ECO:0007669"/>
    <property type="project" value="InterPro"/>
</dbReference>
<evidence type="ECO:0000313" key="2">
    <source>
        <dbReference type="EMBL" id="PIQ89028.1"/>
    </source>
</evidence>
<sequence>MDDKILEKVYKPGRYLGSEYNVVRKNPEQIKIRAALCFPDIYEIGMSHLGFRIIYGLFNEIDDVCCERVFLPGEDLEKIIHEEKLALSSLESGSPLSGFDILGFSLSYELAYLNVLKMLELSNIPIFQSERGQAHPLVVGGGYSCLNPEVMSDFFDCFVIGEAEELAVELIDKVRAAKSRAAPRKELLKELAGIQGIYVPSLYEVEYNHDQTIKGISPNDRCAPRRIKKRIVSNLDNSFFPQRWVVPYVQTVHDRVILEIMRGCPNACAFCQARAFYYPYRIRSKEKVLGLAEALLKNSGYEEISLLGLSCGDHPKILEILHSLIDSFQGKDISVSLPSLKIKNYIKNIPFLLNSVKKTGLTFAPEAGSDRLRKSINKDINIHELFEVAGNAYKAGYKHIKLYFMMGLPDESRDDLKKIIELTVEIVRLRKAIDGKLGNATISISSFIPKPHTAFERSPMNNIGLLKEKRGYLLSALKSSGYGRAIKMDFHSLEKSFIEAVLARSGRKGGRLIYEVLKLSRQDQGINCREGGFSPKNTQDNFNFNLWVEAFKALSLSPEFYVNRAIGENEILPWSHIDISGK</sequence>
<dbReference type="SMART" id="SM00729">
    <property type="entry name" value="Elp3"/>
    <property type="match status" value="1"/>
</dbReference>
<accession>A0A2H0LX99</accession>
<dbReference type="InterPro" id="IPR023862">
    <property type="entry name" value="CHP03960_rSAM"/>
</dbReference>
<dbReference type="PANTHER" id="PTHR42731">
    <property type="entry name" value="SLL1084 PROTEIN"/>
    <property type="match status" value="1"/>
</dbReference>
<dbReference type="InterPro" id="IPR006638">
    <property type="entry name" value="Elp3/MiaA/NifB-like_rSAM"/>
</dbReference>
<dbReference type="CDD" id="cd01335">
    <property type="entry name" value="Radical_SAM"/>
    <property type="match status" value="1"/>
</dbReference>
<dbReference type="PROSITE" id="PS51918">
    <property type="entry name" value="RADICAL_SAM"/>
    <property type="match status" value="1"/>
</dbReference>